<name>A0A5B0R781_PUCGR</name>
<dbReference type="HAMAP" id="MF_03105">
    <property type="entry name" value="Mdm34"/>
    <property type="match status" value="1"/>
</dbReference>
<dbReference type="GO" id="GO:0008289">
    <property type="term" value="F:lipid binding"/>
    <property type="evidence" value="ECO:0007669"/>
    <property type="project" value="UniProtKB-KW"/>
</dbReference>
<evidence type="ECO:0000256" key="3">
    <source>
        <dbReference type="ARBA" id="ARBA00022452"/>
    </source>
</evidence>
<proteinExistence type="inferred from homology"/>
<dbReference type="GO" id="GO:0015914">
    <property type="term" value="P:phospholipid transport"/>
    <property type="evidence" value="ECO:0007669"/>
    <property type="project" value="TreeGrafter"/>
</dbReference>
<comment type="similarity">
    <text evidence="10">Belongs to the MDM34 family.</text>
</comment>
<evidence type="ECO:0000259" key="12">
    <source>
        <dbReference type="PROSITE" id="PS51847"/>
    </source>
</evidence>
<dbReference type="AlphaFoldDB" id="A0A5B0R781"/>
<dbReference type="EMBL" id="VDEP01000240">
    <property type="protein sequence ID" value="KAA1120865.1"/>
    <property type="molecule type" value="Genomic_DNA"/>
</dbReference>
<dbReference type="InterPro" id="IPR058825">
    <property type="entry name" value="MDM34_N"/>
</dbReference>
<dbReference type="InterPro" id="IPR027536">
    <property type="entry name" value="MDM34"/>
</dbReference>
<feature type="compositionally biased region" description="Basic and acidic residues" evidence="11">
    <location>
        <begin position="200"/>
        <end position="209"/>
    </location>
</feature>
<keyword evidence="6" id="KW-0445">Lipid transport</keyword>
<dbReference type="InterPro" id="IPR031468">
    <property type="entry name" value="SMP_LBD"/>
</dbReference>
<keyword evidence="3 10" id="KW-1134">Transmembrane beta strand</keyword>
<dbReference type="CDD" id="cd21673">
    <property type="entry name" value="SMP_Mdm34"/>
    <property type="match status" value="1"/>
</dbReference>
<protein>
    <recommendedName>
        <fullName evidence="10">Mitochondrial distribution and morphology protein 34</fullName>
    </recommendedName>
</protein>
<dbReference type="PROSITE" id="PS51847">
    <property type="entry name" value="SMP"/>
    <property type="match status" value="1"/>
</dbReference>
<keyword evidence="8 10" id="KW-0496">Mitochondrion</keyword>
<feature type="region of interest" description="Disordered" evidence="11">
    <location>
        <begin position="286"/>
        <end position="337"/>
    </location>
</feature>
<keyword evidence="9 10" id="KW-0472">Membrane</keyword>
<evidence type="ECO:0000256" key="1">
    <source>
        <dbReference type="ARBA" id="ARBA00004370"/>
    </source>
</evidence>
<evidence type="ECO:0000256" key="6">
    <source>
        <dbReference type="ARBA" id="ARBA00023055"/>
    </source>
</evidence>
<evidence type="ECO:0000256" key="10">
    <source>
        <dbReference type="HAMAP-Rule" id="MF_03105"/>
    </source>
</evidence>
<keyword evidence="7" id="KW-0446">Lipid-binding</keyword>
<gene>
    <name evidence="14" type="primary">MDM34_1</name>
    <name evidence="10" type="synonym">MDM34</name>
    <name evidence="13" type="ORF">PGT21_027834</name>
    <name evidence="14" type="ORF">PGTUg99_002472</name>
</gene>
<organism evidence="14 16">
    <name type="scientific">Puccinia graminis f. sp. tritici</name>
    <dbReference type="NCBI Taxonomy" id="56615"/>
    <lineage>
        <taxon>Eukaryota</taxon>
        <taxon>Fungi</taxon>
        <taxon>Dikarya</taxon>
        <taxon>Basidiomycota</taxon>
        <taxon>Pucciniomycotina</taxon>
        <taxon>Pucciniomycetes</taxon>
        <taxon>Pucciniales</taxon>
        <taxon>Pucciniaceae</taxon>
        <taxon>Puccinia</taxon>
    </lineage>
</organism>
<dbReference type="PANTHER" id="PTHR28185">
    <property type="entry name" value="MITOCHONDRIAL DISTRIBUTION AND MORPHOLOGY PROTEIN 34"/>
    <property type="match status" value="1"/>
</dbReference>
<keyword evidence="4 10" id="KW-0812">Transmembrane</keyword>
<evidence type="ECO:0000256" key="8">
    <source>
        <dbReference type="ARBA" id="ARBA00023128"/>
    </source>
</evidence>
<dbReference type="GO" id="GO:0032865">
    <property type="term" value="C:ERMES complex"/>
    <property type="evidence" value="ECO:0007669"/>
    <property type="project" value="UniProtKB-UniRule"/>
</dbReference>
<feature type="region of interest" description="Disordered" evidence="11">
    <location>
        <begin position="200"/>
        <end position="253"/>
    </location>
</feature>
<feature type="domain" description="SMP-LTD" evidence="12">
    <location>
        <begin position="1"/>
        <end position="195"/>
    </location>
</feature>
<feature type="region of interest" description="Disordered" evidence="11">
    <location>
        <begin position="490"/>
        <end position="524"/>
    </location>
</feature>
<dbReference type="EMBL" id="VSWC01000040">
    <property type="protein sequence ID" value="KAA1106061.1"/>
    <property type="molecule type" value="Genomic_DNA"/>
</dbReference>
<evidence type="ECO:0000256" key="7">
    <source>
        <dbReference type="ARBA" id="ARBA00023121"/>
    </source>
</evidence>
<dbReference type="GO" id="GO:1990456">
    <property type="term" value="P:mitochondrion-endoplasmic reticulum membrane tethering"/>
    <property type="evidence" value="ECO:0007669"/>
    <property type="project" value="TreeGrafter"/>
</dbReference>
<sequence>MSFEFKWPKFSPSFYDHAKDLLSTALNKGDKPAIIADRIEVNQLDMGTIPPDLEILEIGDLGRDRFRGIFRMTYAGDASIRLQTKVQVNPLRQRTPTATSDVLTTPPILFASTPLIVPMTLSLSSLKLRAIVVLVISRLEGVTLVFKNDPLESVQVSSTFDSLAAIQTFLQSEIERQLRDLFRSELPSIIHQLSRRWLGRDNPDGRSQSRVELPSTSAPSTPTPSLPTTQSNGDPNGLLSVPDEIEGYDPTYGLRPSHPPLVGCFTNYRSLIKQKNRKLGLGAVLSQTDDEEEHSKEDLTPSDVSSSTLYSPPHSPTPSPQQKQKKPAASRAKKPMIKPKIFHSHSAGIVNSALSSSGISSHNGHEGTRSSSKALEPKARMKLDDLQEARVEEEQLEEGEVLRSRRLERLSMQSHSVSSSGLAARMMSIREKAQRKRPEQIRMSTSPISTFRTQPLPRPTPSIFPSTQRSSMTCLPAYASNCGTPVRSHAHSPLFLGSRSTSPMRGEDEKNDQEGGEESEGEGSQCALLASLVRSNCTLSPFSRSISHFAARSTPLRHSSPSSALSSPTRVSHLNELHSFYSRDTVDLDQLHLRSSWNDLHADGFKQKRVIKINNKKN</sequence>
<accession>A0A5B0R781</accession>
<comment type="caution">
    <text evidence="14">The sequence shown here is derived from an EMBL/GenBank/DDBJ whole genome shotgun (WGS) entry which is preliminary data.</text>
</comment>
<evidence type="ECO:0000256" key="11">
    <source>
        <dbReference type="SAM" id="MobiDB-lite"/>
    </source>
</evidence>
<feature type="compositionally biased region" description="Basic residues" evidence="11">
    <location>
        <begin position="323"/>
        <end position="337"/>
    </location>
</feature>
<feature type="region of interest" description="Disordered" evidence="11">
    <location>
        <begin position="354"/>
        <end position="379"/>
    </location>
</feature>
<evidence type="ECO:0000256" key="9">
    <source>
        <dbReference type="ARBA" id="ARBA00023136"/>
    </source>
</evidence>
<reference evidence="15 16" key="1">
    <citation type="submission" date="2019-05" db="EMBL/GenBank/DDBJ databases">
        <title>Emergence of the Ug99 lineage of the wheat stem rust pathogen through somatic hybridization.</title>
        <authorList>
            <person name="Li F."/>
            <person name="Upadhyaya N.M."/>
            <person name="Sperschneider J."/>
            <person name="Matny O."/>
            <person name="Nguyen-Phuc H."/>
            <person name="Mago R."/>
            <person name="Raley C."/>
            <person name="Miller M.E."/>
            <person name="Silverstein K.A.T."/>
            <person name="Henningsen E."/>
            <person name="Hirsch C.D."/>
            <person name="Visser B."/>
            <person name="Pretorius Z.A."/>
            <person name="Steffenson B.J."/>
            <person name="Schwessinger B."/>
            <person name="Dodds P.N."/>
            <person name="Figueroa M."/>
        </authorList>
    </citation>
    <scope>NUCLEOTIDE SEQUENCE [LARGE SCALE GENOMIC DNA]</scope>
    <source>
        <strain evidence="13">21-0</strain>
        <strain evidence="14 16">Ug99</strain>
    </source>
</reference>
<evidence type="ECO:0000313" key="16">
    <source>
        <dbReference type="Proteomes" id="UP000325313"/>
    </source>
</evidence>
<dbReference type="OrthoDB" id="17927at2759"/>
<keyword evidence="5 10" id="KW-1000">Mitochondrion outer membrane</keyword>
<comment type="subcellular location">
    <subcellularLocation>
        <location evidence="1">Membrane</location>
    </subcellularLocation>
    <subcellularLocation>
        <location evidence="10">Mitochondrion outer membrane</location>
        <topology evidence="10">Multi-pass membrane protein</topology>
    </subcellularLocation>
    <text evidence="10">The ERMES/MDM complex localizes to a few discrete foci (around 10 per single cell), that represent mitochondria-endoplasmic reticulum junctions. These foci are often found next to mtDNA nucleoids.</text>
</comment>
<comment type="subunit">
    <text evidence="10">Component of the ER-mitochondria encounter structure (ERMES) or MDM complex, composed of MMM1, MDM10, MDM12 and MDM34_1.</text>
</comment>
<evidence type="ECO:0000313" key="13">
    <source>
        <dbReference type="EMBL" id="KAA1106061.1"/>
    </source>
</evidence>
<evidence type="ECO:0000313" key="15">
    <source>
        <dbReference type="Proteomes" id="UP000324748"/>
    </source>
</evidence>
<dbReference type="GO" id="GO:0007005">
    <property type="term" value="P:mitochondrion organization"/>
    <property type="evidence" value="ECO:0007669"/>
    <property type="project" value="InterPro"/>
</dbReference>
<keyword evidence="15" id="KW-1185">Reference proteome</keyword>
<evidence type="ECO:0000256" key="4">
    <source>
        <dbReference type="ARBA" id="ARBA00022692"/>
    </source>
</evidence>
<keyword evidence="2" id="KW-0813">Transport</keyword>
<comment type="function">
    <text evidence="10">Component of the ERMES/MDM complex, which serves as a molecular tether to connect the endoplasmic reticulum (ER) and mitochondria. Components of this complex are involved in the control of mitochondrial shape and protein biogenesis, and function in nonvesicular lipid trafficking between the ER and mitochondria. MDM34_1 is required for the interaction of the ER-resident membrane protein MMM1 and the outer mitochondrial membrane-resident beta-barrel protein MDM10.</text>
</comment>
<evidence type="ECO:0000256" key="5">
    <source>
        <dbReference type="ARBA" id="ARBA00022787"/>
    </source>
</evidence>
<feature type="compositionally biased region" description="Acidic residues" evidence="11">
    <location>
        <begin position="509"/>
        <end position="521"/>
    </location>
</feature>
<dbReference type="Pfam" id="PF26545">
    <property type="entry name" value="Mdm34_N"/>
    <property type="match status" value="1"/>
</dbReference>
<dbReference type="Proteomes" id="UP000325313">
    <property type="component" value="Unassembled WGS sequence"/>
</dbReference>
<evidence type="ECO:0000256" key="2">
    <source>
        <dbReference type="ARBA" id="ARBA00022448"/>
    </source>
</evidence>
<dbReference type="PANTHER" id="PTHR28185:SF1">
    <property type="entry name" value="MITOCHONDRIAL DISTRIBUTION AND MORPHOLOGY PROTEIN 34"/>
    <property type="match status" value="1"/>
</dbReference>
<evidence type="ECO:0000313" key="14">
    <source>
        <dbReference type="EMBL" id="KAA1120865.1"/>
    </source>
</evidence>
<dbReference type="Proteomes" id="UP000324748">
    <property type="component" value="Unassembled WGS sequence"/>
</dbReference>
<comment type="domain">
    <text evidence="10">Lacks alpha-helical transmembrane segments, suggesting that it resides in the membrane via beta-sheet conformations similar to those predicted for other outer membrane proteins and porin.</text>
</comment>